<dbReference type="EMBL" id="BLLK01000019">
    <property type="protein sequence ID" value="GFH44244.1"/>
    <property type="molecule type" value="Genomic_DNA"/>
</dbReference>
<dbReference type="EC" id="5.2.1.8" evidence="2"/>
<protein>
    <recommendedName>
        <fullName evidence="2">Peptidyl-prolyl cis-trans isomerase</fullName>
        <ecNumber evidence="2">5.2.1.8</ecNumber>
    </recommendedName>
</protein>
<sequence>MTSSRHILYTILYLCIFGASCAKPFETRSNTSTIRSHSFSTKPRGQKQNLAFAFPNPIAIIDRDFKALTRKVTAYHILLPKSDEVAISLKQKIRNKVNPAQDSNKEPMYVVDAFKAAARKFSQDEETAVRDGLLGTLVPQGYCRAKELDEACFQVPLGVISGPIESEYGYHLLLVEERTNCPKLDGNFNKIMKGSDGYSTVFTNDSEKSNEVAKVAIQQVGFWIAVSLAGGVVAEISAKAATVITKLPWE</sequence>
<keyword evidence="2" id="KW-0732">Signal</keyword>
<dbReference type="SUPFAM" id="SSF54534">
    <property type="entry name" value="FKBP-like"/>
    <property type="match status" value="1"/>
</dbReference>
<evidence type="ECO:0000313" key="4">
    <source>
        <dbReference type="EMBL" id="GFH44244.1"/>
    </source>
</evidence>
<name>A0AAD3CEN8_9STRA</name>
<dbReference type="InterPro" id="IPR050245">
    <property type="entry name" value="PrsA_foldase"/>
</dbReference>
<evidence type="ECO:0000256" key="1">
    <source>
        <dbReference type="PROSITE-ProRule" id="PRU00278"/>
    </source>
</evidence>
<dbReference type="AlphaFoldDB" id="A0AAD3CEN8"/>
<proteinExistence type="predicted"/>
<comment type="caution">
    <text evidence="4">The sequence shown here is derived from an EMBL/GenBank/DDBJ whole genome shotgun (WGS) entry which is preliminary data.</text>
</comment>
<dbReference type="Pfam" id="PF00639">
    <property type="entry name" value="Rotamase"/>
    <property type="match status" value="1"/>
</dbReference>
<feature type="domain" description="PpiC" evidence="3">
    <location>
        <begin position="69"/>
        <end position="177"/>
    </location>
</feature>
<dbReference type="PANTHER" id="PTHR47245:SF2">
    <property type="entry name" value="PEPTIDYL-PROLYL CIS-TRANS ISOMERASE HP_0175-RELATED"/>
    <property type="match status" value="1"/>
</dbReference>
<dbReference type="PROSITE" id="PS50198">
    <property type="entry name" value="PPIC_PPIASE_2"/>
    <property type="match status" value="1"/>
</dbReference>
<dbReference type="PROSITE" id="PS51257">
    <property type="entry name" value="PROKAR_LIPOPROTEIN"/>
    <property type="match status" value="1"/>
</dbReference>
<accession>A0AAD3CEN8</accession>
<dbReference type="Proteomes" id="UP001054902">
    <property type="component" value="Unassembled WGS sequence"/>
</dbReference>
<reference evidence="4 5" key="1">
    <citation type="journal article" date="2021" name="Sci. Rep.">
        <title>The genome of the diatom Chaetoceros tenuissimus carries an ancient integrated fragment of an extant virus.</title>
        <authorList>
            <person name="Hongo Y."/>
            <person name="Kimura K."/>
            <person name="Takaki Y."/>
            <person name="Yoshida Y."/>
            <person name="Baba S."/>
            <person name="Kobayashi G."/>
            <person name="Nagasaki K."/>
            <person name="Hano T."/>
            <person name="Tomaru Y."/>
        </authorList>
    </citation>
    <scope>NUCLEOTIDE SEQUENCE [LARGE SCALE GENOMIC DNA]</scope>
    <source>
        <strain evidence="4 5">NIES-3715</strain>
    </source>
</reference>
<evidence type="ECO:0000256" key="2">
    <source>
        <dbReference type="RuleBase" id="RU363014"/>
    </source>
</evidence>
<gene>
    <name evidence="4" type="ORF">CTEN210_00718</name>
</gene>
<dbReference type="Gene3D" id="3.10.50.40">
    <property type="match status" value="1"/>
</dbReference>
<dbReference type="InterPro" id="IPR000297">
    <property type="entry name" value="PPIase_PpiC"/>
</dbReference>
<feature type="chain" id="PRO_5041767718" description="Peptidyl-prolyl cis-trans isomerase" evidence="2">
    <location>
        <begin position="23"/>
        <end position="250"/>
    </location>
</feature>
<dbReference type="InterPro" id="IPR046357">
    <property type="entry name" value="PPIase_dom_sf"/>
</dbReference>
<comment type="catalytic activity">
    <reaction evidence="2">
        <text>[protein]-peptidylproline (omega=180) = [protein]-peptidylproline (omega=0)</text>
        <dbReference type="Rhea" id="RHEA:16237"/>
        <dbReference type="Rhea" id="RHEA-COMP:10747"/>
        <dbReference type="Rhea" id="RHEA-COMP:10748"/>
        <dbReference type="ChEBI" id="CHEBI:83833"/>
        <dbReference type="ChEBI" id="CHEBI:83834"/>
        <dbReference type="EC" id="5.2.1.8"/>
    </reaction>
</comment>
<organism evidence="4 5">
    <name type="scientific">Chaetoceros tenuissimus</name>
    <dbReference type="NCBI Taxonomy" id="426638"/>
    <lineage>
        <taxon>Eukaryota</taxon>
        <taxon>Sar</taxon>
        <taxon>Stramenopiles</taxon>
        <taxon>Ochrophyta</taxon>
        <taxon>Bacillariophyta</taxon>
        <taxon>Coscinodiscophyceae</taxon>
        <taxon>Chaetocerotophycidae</taxon>
        <taxon>Chaetocerotales</taxon>
        <taxon>Chaetocerotaceae</taxon>
        <taxon>Chaetoceros</taxon>
    </lineage>
</organism>
<keyword evidence="1 2" id="KW-0413">Isomerase</keyword>
<keyword evidence="5" id="KW-1185">Reference proteome</keyword>
<evidence type="ECO:0000313" key="5">
    <source>
        <dbReference type="Proteomes" id="UP001054902"/>
    </source>
</evidence>
<evidence type="ECO:0000259" key="3">
    <source>
        <dbReference type="PROSITE" id="PS50198"/>
    </source>
</evidence>
<keyword evidence="1 2" id="KW-0697">Rotamase</keyword>
<feature type="signal peptide" evidence="2">
    <location>
        <begin position="1"/>
        <end position="22"/>
    </location>
</feature>
<dbReference type="PANTHER" id="PTHR47245">
    <property type="entry name" value="PEPTIDYLPROLYL ISOMERASE"/>
    <property type="match status" value="1"/>
</dbReference>
<dbReference type="GO" id="GO:0003755">
    <property type="term" value="F:peptidyl-prolyl cis-trans isomerase activity"/>
    <property type="evidence" value="ECO:0007669"/>
    <property type="project" value="UniProtKB-UniRule"/>
</dbReference>